<evidence type="ECO:0000313" key="2">
    <source>
        <dbReference type="EMBL" id="KUJ18779.1"/>
    </source>
</evidence>
<organism evidence="2 3">
    <name type="scientific">Mollisia scopiformis</name>
    <name type="common">Conifer needle endophyte fungus</name>
    <name type="synonym">Phialocephala scopiformis</name>
    <dbReference type="NCBI Taxonomy" id="149040"/>
    <lineage>
        <taxon>Eukaryota</taxon>
        <taxon>Fungi</taxon>
        <taxon>Dikarya</taxon>
        <taxon>Ascomycota</taxon>
        <taxon>Pezizomycotina</taxon>
        <taxon>Leotiomycetes</taxon>
        <taxon>Helotiales</taxon>
        <taxon>Mollisiaceae</taxon>
        <taxon>Mollisia</taxon>
    </lineage>
</organism>
<dbReference type="KEGG" id="psco:LY89DRAFT_504606"/>
<dbReference type="OrthoDB" id="10626358at2759"/>
<dbReference type="GeneID" id="28817729"/>
<dbReference type="EMBL" id="KQ947412">
    <property type="protein sequence ID" value="KUJ18779.1"/>
    <property type="molecule type" value="Genomic_DNA"/>
</dbReference>
<name>A0A194XF68_MOLSC</name>
<proteinExistence type="predicted"/>
<keyword evidence="3" id="KW-1185">Reference proteome</keyword>
<feature type="transmembrane region" description="Helical" evidence="1">
    <location>
        <begin position="20"/>
        <end position="41"/>
    </location>
</feature>
<evidence type="ECO:0000256" key="1">
    <source>
        <dbReference type="SAM" id="Phobius"/>
    </source>
</evidence>
<gene>
    <name evidence="2" type="ORF">LY89DRAFT_504606</name>
</gene>
<keyword evidence="1" id="KW-1133">Transmembrane helix</keyword>
<sequence length="167" mass="18253">MRPQTPPSSNLTSKPPIINHATTLILLLNLTLLLSLVLSSLNASYFYASRTAGELDCLATHFSSQSLSANPFPYSSHAQVPPTSSPNPATFEAGKLFIGSKTMEKALEYKCRYPCYSTFGLWIGNKGIGAQGWEANGCERVHNICKAPLMRGKVGLWAAVEDWWFGL</sequence>
<evidence type="ECO:0000313" key="3">
    <source>
        <dbReference type="Proteomes" id="UP000070700"/>
    </source>
</evidence>
<dbReference type="RefSeq" id="XP_018073134.1">
    <property type="nucleotide sequence ID" value="XM_018208003.1"/>
</dbReference>
<dbReference type="Proteomes" id="UP000070700">
    <property type="component" value="Unassembled WGS sequence"/>
</dbReference>
<keyword evidence="1" id="KW-0812">Transmembrane</keyword>
<keyword evidence="1" id="KW-0472">Membrane</keyword>
<reference evidence="2 3" key="1">
    <citation type="submission" date="2015-10" db="EMBL/GenBank/DDBJ databases">
        <title>Full genome of DAOMC 229536 Phialocephala scopiformis, a fungal endophyte of spruce producing the potent anti-insectan compound rugulosin.</title>
        <authorList>
            <consortium name="DOE Joint Genome Institute"/>
            <person name="Walker A.K."/>
            <person name="Frasz S.L."/>
            <person name="Seifert K.A."/>
            <person name="Miller J.D."/>
            <person name="Mondo S.J."/>
            <person name="Labutti K."/>
            <person name="Lipzen A."/>
            <person name="Dockter R."/>
            <person name="Kennedy M."/>
            <person name="Grigoriev I.V."/>
            <person name="Spatafora J.W."/>
        </authorList>
    </citation>
    <scope>NUCLEOTIDE SEQUENCE [LARGE SCALE GENOMIC DNA]</scope>
    <source>
        <strain evidence="2 3">CBS 120377</strain>
    </source>
</reference>
<dbReference type="InParanoid" id="A0A194XF68"/>
<protein>
    <submittedName>
        <fullName evidence="2">Uncharacterized protein</fullName>
    </submittedName>
</protein>
<accession>A0A194XF68</accession>
<dbReference type="AlphaFoldDB" id="A0A194XF68"/>